<name>A0A7L9FHC5_9CREN</name>
<dbReference type="GeneID" id="59148598"/>
<dbReference type="InterPro" id="IPR003339">
    <property type="entry name" value="ABC/ECF_trnsptr_transmembrane"/>
</dbReference>
<evidence type="ECO:0000256" key="5">
    <source>
        <dbReference type="ARBA" id="ARBA00023136"/>
    </source>
</evidence>
<evidence type="ECO:0000256" key="1">
    <source>
        <dbReference type="ARBA" id="ARBA00004141"/>
    </source>
</evidence>
<sequence length="278" mass="30790">MPTILEELAGAPVRPTVYSKVNGTVRILVPLFLSLGVLFVKDIPSTLLLILVSLFFVAVAGVPLRFLKSYLLLVISLSAFIVLSFVLFTQVPGNVLFSATLLSLKAERGLWEWKLVVTDAALTKAGFFIARILAMILVATIFVATVSDRDIVWGLRRLGLPAGLAVSASLFFRGLSFFVSDFFTVREAMMARGVDFEKTGLAKRFLLYANALIPLLSLMVTRSLEISLALESRGIAPSTRFSAKYHRDRLTLLDVFFLAVAVATTVLLAWWSLWLQWR</sequence>
<keyword evidence="2" id="KW-1003">Cell membrane</keyword>
<gene>
    <name evidence="7" type="ORF">IG193_01840</name>
</gene>
<organism evidence="7 8">
    <name type="scientific">Infirmifilum lucidum</name>
    <dbReference type="NCBI Taxonomy" id="2776706"/>
    <lineage>
        <taxon>Archaea</taxon>
        <taxon>Thermoproteota</taxon>
        <taxon>Thermoprotei</taxon>
        <taxon>Thermofilales</taxon>
        <taxon>Thermofilaceae</taxon>
        <taxon>Infirmifilum</taxon>
    </lineage>
</organism>
<dbReference type="AlphaFoldDB" id="A0A7L9FHC5"/>
<evidence type="ECO:0000256" key="2">
    <source>
        <dbReference type="ARBA" id="ARBA00022475"/>
    </source>
</evidence>
<comment type="subcellular location">
    <subcellularLocation>
        <location evidence="1">Membrane</location>
        <topology evidence="1">Multi-pass membrane protein</topology>
    </subcellularLocation>
</comment>
<keyword evidence="8" id="KW-1185">Reference proteome</keyword>
<feature type="transmembrane region" description="Helical" evidence="6">
    <location>
        <begin position="71"/>
        <end position="91"/>
    </location>
</feature>
<keyword evidence="5 6" id="KW-0472">Membrane</keyword>
<evidence type="ECO:0000256" key="4">
    <source>
        <dbReference type="ARBA" id="ARBA00022989"/>
    </source>
</evidence>
<keyword evidence="4 6" id="KW-1133">Transmembrane helix</keyword>
<keyword evidence="3 6" id="KW-0812">Transmembrane</keyword>
<dbReference type="KEGG" id="thel:IG193_01840"/>
<feature type="transmembrane region" description="Helical" evidence="6">
    <location>
        <begin position="158"/>
        <end position="185"/>
    </location>
</feature>
<accession>A0A7L9FHC5</accession>
<evidence type="ECO:0000256" key="3">
    <source>
        <dbReference type="ARBA" id="ARBA00022692"/>
    </source>
</evidence>
<evidence type="ECO:0000313" key="7">
    <source>
        <dbReference type="EMBL" id="QOJ79228.1"/>
    </source>
</evidence>
<dbReference type="Pfam" id="PF02361">
    <property type="entry name" value="CbiQ"/>
    <property type="match status" value="1"/>
</dbReference>
<dbReference type="Proteomes" id="UP000594121">
    <property type="component" value="Chromosome"/>
</dbReference>
<reference evidence="7 8" key="1">
    <citation type="submission" date="2020-10" db="EMBL/GenBank/DDBJ databases">
        <title>Thermofilum lucidum 3507LT sp. nov. a novel member of Thermofilaceae family isolated from Chile hot spring, and proposal of description order Thermofilales.</title>
        <authorList>
            <person name="Zayulina K.S."/>
            <person name="Elcheninov A.G."/>
            <person name="Toshchakov S.V."/>
            <person name="Kublanov I.V."/>
        </authorList>
    </citation>
    <scope>NUCLEOTIDE SEQUENCE [LARGE SCALE GENOMIC DNA]</scope>
    <source>
        <strain evidence="7 8">3507LT</strain>
    </source>
</reference>
<dbReference type="InterPro" id="IPR051611">
    <property type="entry name" value="ECF_transporter_component"/>
</dbReference>
<feature type="transmembrane region" description="Helical" evidence="6">
    <location>
        <begin position="251"/>
        <end position="273"/>
    </location>
</feature>
<evidence type="ECO:0000256" key="6">
    <source>
        <dbReference type="SAM" id="Phobius"/>
    </source>
</evidence>
<proteinExistence type="predicted"/>
<feature type="transmembrane region" description="Helical" evidence="6">
    <location>
        <begin position="46"/>
        <end position="64"/>
    </location>
</feature>
<evidence type="ECO:0000313" key="8">
    <source>
        <dbReference type="Proteomes" id="UP000594121"/>
    </source>
</evidence>
<dbReference type="PANTHER" id="PTHR34857:SF2">
    <property type="entry name" value="SLL0384 PROTEIN"/>
    <property type="match status" value="1"/>
</dbReference>
<dbReference type="CDD" id="cd16914">
    <property type="entry name" value="EcfT"/>
    <property type="match status" value="1"/>
</dbReference>
<feature type="transmembrane region" description="Helical" evidence="6">
    <location>
        <begin position="125"/>
        <end position="146"/>
    </location>
</feature>
<dbReference type="GO" id="GO:0005886">
    <property type="term" value="C:plasma membrane"/>
    <property type="evidence" value="ECO:0007669"/>
    <property type="project" value="UniProtKB-ARBA"/>
</dbReference>
<dbReference type="RefSeq" id="WP_192819200.1">
    <property type="nucleotide sequence ID" value="NZ_CP062310.1"/>
</dbReference>
<protein>
    <submittedName>
        <fullName evidence="7">Energy-coupling factor transporter transmembrane protein EcfT</fullName>
    </submittedName>
</protein>
<dbReference type="InParanoid" id="A0A7L9FHC5"/>
<dbReference type="PANTHER" id="PTHR34857">
    <property type="entry name" value="SLL0384 PROTEIN"/>
    <property type="match status" value="1"/>
</dbReference>
<dbReference type="EMBL" id="CP062310">
    <property type="protein sequence ID" value="QOJ79228.1"/>
    <property type="molecule type" value="Genomic_DNA"/>
</dbReference>